<evidence type="ECO:0000256" key="1">
    <source>
        <dbReference type="SAM" id="MobiDB-lite"/>
    </source>
</evidence>
<gene>
    <name evidence="3" type="ORF">Ctob_016184</name>
</gene>
<feature type="non-terminal residue" evidence="3">
    <location>
        <position position="1350"/>
    </location>
</feature>
<evidence type="ECO:0000313" key="3">
    <source>
        <dbReference type="EMBL" id="KOO34294.1"/>
    </source>
</evidence>
<organism evidence="3 4">
    <name type="scientific">Chrysochromulina tobinii</name>
    <dbReference type="NCBI Taxonomy" id="1460289"/>
    <lineage>
        <taxon>Eukaryota</taxon>
        <taxon>Haptista</taxon>
        <taxon>Haptophyta</taxon>
        <taxon>Prymnesiophyceae</taxon>
        <taxon>Prymnesiales</taxon>
        <taxon>Chrysochromulinaceae</taxon>
        <taxon>Chrysochromulina</taxon>
    </lineage>
</organism>
<accession>A0A0M0K658</accession>
<dbReference type="Pfam" id="PF14216">
    <property type="entry name" value="DUF4326"/>
    <property type="match status" value="1"/>
</dbReference>
<protein>
    <recommendedName>
        <fullName evidence="2">DUF4326 domain-containing protein</fullName>
    </recommendedName>
</protein>
<name>A0A0M0K658_9EUKA</name>
<proteinExistence type="predicted"/>
<dbReference type="InterPro" id="IPR025475">
    <property type="entry name" value="DUF4326"/>
</dbReference>
<reference evidence="4" key="1">
    <citation type="journal article" date="2015" name="PLoS Genet.">
        <title>Genome Sequence and Transcriptome Analyses of Chrysochromulina tobin: Metabolic Tools for Enhanced Algal Fitness in the Prominent Order Prymnesiales (Haptophyceae).</title>
        <authorList>
            <person name="Hovde B.T."/>
            <person name="Deodato C.R."/>
            <person name="Hunsperger H.M."/>
            <person name="Ryken S.A."/>
            <person name="Yost W."/>
            <person name="Jha R.K."/>
            <person name="Patterson J."/>
            <person name="Monnat R.J. Jr."/>
            <person name="Barlow S.B."/>
            <person name="Starkenburg S.R."/>
            <person name="Cattolico R.A."/>
        </authorList>
    </citation>
    <scope>NUCLEOTIDE SEQUENCE</scope>
    <source>
        <strain evidence="4">CCMP291</strain>
    </source>
</reference>
<dbReference type="Proteomes" id="UP000037460">
    <property type="component" value="Unassembled WGS sequence"/>
</dbReference>
<keyword evidence="4" id="KW-1185">Reference proteome</keyword>
<dbReference type="EMBL" id="JWZX01001267">
    <property type="protein sequence ID" value="KOO34294.1"/>
    <property type="molecule type" value="Genomic_DNA"/>
</dbReference>
<feature type="domain" description="DUF4326" evidence="2">
    <location>
        <begin position="975"/>
        <end position="1075"/>
    </location>
</feature>
<feature type="compositionally biased region" description="Basic and acidic residues" evidence="1">
    <location>
        <begin position="17"/>
        <end position="34"/>
    </location>
</feature>
<feature type="region of interest" description="Disordered" evidence="1">
    <location>
        <begin position="430"/>
        <end position="453"/>
    </location>
</feature>
<feature type="region of interest" description="Disordered" evidence="1">
    <location>
        <begin position="14"/>
        <end position="36"/>
    </location>
</feature>
<evidence type="ECO:0000259" key="2">
    <source>
        <dbReference type="Pfam" id="PF14216"/>
    </source>
</evidence>
<comment type="caution">
    <text evidence="3">The sequence shown here is derived from an EMBL/GenBank/DDBJ whole genome shotgun (WGS) entry which is preliminary data.</text>
</comment>
<sequence length="1350" mass="144288">MRAFFDTLFSGKKKRKQDFERGRDLDGPDRDYTSKGKAAKLASDLEAELRAIPPGWPPALGKLGARMAFPDGAHIVPGYNSAEPDVDEGRGGRGGKGGGRARVVAFASGVAGAVQSAVKASRAAVPILLAPLATSYSKIILYVLAISATSAPSLLLPSGGGVWGRAAPRTFAGAMAMKGASAAATRWAPALFACEPTGLTAHYVAAQRLSPGAVGCTNWLAVCLVSPGLEGAPGTVWRGLGELDGSAEHTMAAVAAYRGHSLLYSLPNLSTRDPIFDGAVRDEIDEALGVGGHFEVGKRAAMPPLPGPSQGFEREPRSFEEMWAVHRSEVAELRKVFSTPGPTLTATEADRLAGSLSAGFGDAGDGSRLPDSPRALAVGFDAIWAADCPAWHARVGEADPEQIPLALREAGALASFTDDALAMAPFATRCRPPVTTGRPPPAGQRSGPPGPRSYEGFYPPGHFRSKADPWLLAQHAYLLDALEHGEACTVKPPKALLFSDHERLPEFRGRLYEYSSARDEYVLTDTSAPATTHLNLPFAAQFSGDYPDRELFSTLEFGVDFDADNLEMQVVLPPHLLSLAGGLSKVQSDIAGRAGRGWYEVFDRMPFNPWRPQQMGSRPKPNGKYRVIVNASFPHSELADDYGVRTHSLNSLSKRSYDAVRGSDGKRMCRMLAMVRVTARSPPPHASDAVSPSAAAAFAPRLGKIRVERAEATHPWSVSGGAGSLLGTPFYASSPDQQGAACDAYDVLQSSPNRSAFTIAAEFGVKCNASQAKVSARARASLESVLAAGVARGRSLQLAARGPPGRSHLDSVAGRVEAKARLLHGAQRVSLAVVGTGERQVLHLFAATDDLAEECRRLGVCCTNAGVHGGDELRDDVTYQRIMAEANAGVYSVVVVTTSRSNVSFSHDDGRTAIEVTRRAVAIVVAAGRRGAAYILEGEADSPEAPPGGAASTGQLSITVGNLGTKGRAPPPGTFDLRVDRQTAFGNPFPMGADERLRAAVCDACEELLEDPIGADLDAIAAKYQLCIDERFRGPAARSQLADALGEAEARLRAGVSLRLMCWCSPKRCHADGIARVLRRRLRATTGVEGAALARHASPCWSVQAVIDLKKSTEPSPHAREVSAHPGAFAALIAATAIDWVHRAQRSSRWAVGLALNPCEGVLALSDDGPKRPPELKWYISEYMNDDAVLKHVAIIVGTFVVTLADDFADWFYQLKLMAGCYWMVGYVLLELEKLAEQAPELRFVVEKVLGQGTVPGSNWGQRLCELVLHMWDVVFDVLDGAYTAEQRRDSAELDGWFSRREAAGLVSRLHSRGGYTDDTKFRFVGPERARRGAKAWCFVTKGFRTIMAD</sequence>
<evidence type="ECO:0000313" key="4">
    <source>
        <dbReference type="Proteomes" id="UP000037460"/>
    </source>
</evidence>